<sequence>MILTLKTFSNSLLPWRECDPKAQDKVMSYLRSLEAGTIASAGARLIDSRGSTPRVCALLGRKVHHGATESSVWSFSEVSVQHSIFNDCEAFQN</sequence>
<name>V2YCK8_MONRO</name>
<protein>
    <submittedName>
        <fullName evidence="1">Uncharacterized protein</fullName>
    </submittedName>
</protein>
<proteinExistence type="predicted"/>
<dbReference type="AlphaFoldDB" id="V2YCK8"/>
<gene>
    <name evidence="1" type="ORF">Moror_16148</name>
</gene>
<keyword evidence="2" id="KW-1185">Reference proteome</keyword>
<dbReference type="HOGENOM" id="CLU_2400178_0_0_1"/>
<dbReference type="KEGG" id="mrr:Moror_16148"/>
<accession>V2YCK8</accession>
<organism evidence="1 2">
    <name type="scientific">Moniliophthora roreri (strain MCA 2997)</name>
    <name type="common">Cocoa frosty pod rot fungus</name>
    <name type="synonym">Crinipellis roreri</name>
    <dbReference type="NCBI Taxonomy" id="1381753"/>
    <lineage>
        <taxon>Eukaryota</taxon>
        <taxon>Fungi</taxon>
        <taxon>Dikarya</taxon>
        <taxon>Basidiomycota</taxon>
        <taxon>Agaricomycotina</taxon>
        <taxon>Agaricomycetes</taxon>
        <taxon>Agaricomycetidae</taxon>
        <taxon>Agaricales</taxon>
        <taxon>Marasmiineae</taxon>
        <taxon>Marasmiaceae</taxon>
        <taxon>Moniliophthora</taxon>
    </lineage>
</organism>
<comment type="caution">
    <text evidence="1">The sequence shown here is derived from an EMBL/GenBank/DDBJ whole genome shotgun (WGS) entry which is preliminary data.</text>
</comment>
<dbReference type="Proteomes" id="UP000017559">
    <property type="component" value="Unassembled WGS sequence"/>
</dbReference>
<evidence type="ECO:0000313" key="1">
    <source>
        <dbReference type="EMBL" id="ESK89429.1"/>
    </source>
</evidence>
<dbReference type="EMBL" id="AWSO01000561">
    <property type="protein sequence ID" value="ESK89429.1"/>
    <property type="molecule type" value="Genomic_DNA"/>
</dbReference>
<evidence type="ECO:0000313" key="2">
    <source>
        <dbReference type="Proteomes" id="UP000017559"/>
    </source>
</evidence>
<reference evidence="1 2" key="1">
    <citation type="journal article" date="2014" name="BMC Genomics">
        <title>Genome and secretome analysis of the hemibiotrophic fungal pathogen, Moniliophthora roreri, which causes frosty pod rot disease of cacao: mechanisms of the biotrophic and necrotrophic phases.</title>
        <authorList>
            <person name="Meinhardt L.W."/>
            <person name="Costa G.G.L."/>
            <person name="Thomazella D.P.T."/>
            <person name="Teixeira P.J.P.L."/>
            <person name="Carazzolle M.F."/>
            <person name="Schuster S.C."/>
            <person name="Carlson J.E."/>
            <person name="Guiltinan M.J."/>
            <person name="Mieczkowski P."/>
            <person name="Farmer A."/>
            <person name="Ramaraj T."/>
            <person name="Crozier J."/>
            <person name="Davis R.E."/>
            <person name="Shao J."/>
            <person name="Melnick R.L."/>
            <person name="Pereira G.A.G."/>
            <person name="Bailey B.A."/>
        </authorList>
    </citation>
    <scope>NUCLEOTIDE SEQUENCE [LARGE SCALE GENOMIC DNA]</scope>
    <source>
        <strain evidence="1 2">MCA 2997</strain>
    </source>
</reference>